<sequence>MHRTFEDQRTGDDMDLTGLTKKLAIAPGAVVPRNLKHGRVQAHAISRDDLEADVAGINASLDLIRRTRGGSWPTGPVTLEGNYVDLVWHEAEFRDDKSYTYVLTNPDHGYIGCLYLYPLGVRRPLTEETLHHDVDVSWWVTPPAYEAGLYAATFEALRGWIGDEIPFTAPFYSNREIPC</sequence>
<organism evidence="1 2">
    <name type="scientific">Actinopolymorpha cephalotaxi</name>
    <dbReference type="NCBI Taxonomy" id="504797"/>
    <lineage>
        <taxon>Bacteria</taxon>
        <taxon>Bacillati</taxon>
        <taxon>Actinomycetota</taxon>
        <taxon>Actinomycetes</taxon>
        <taxon>Propionibacteriales</taxon>
        <taxon>Actinopolymorphaceae</taxon>
        <taxon>Actinopolymorpha</taxon>
    </lineage>
</organism>
<dbReference type="RefSeq" id="WP_237768754.1">
    <property type="nucleotide sequence ID" value="NZ_FOOI01000006.1"/>
</dbReference>
<evidence type="ECO:0000313" key="1">
    <source>
        <dbReference type="EMBL" id="NYH83833.1"/>
    </source>
</evidence>
<accession>A0ABX2S470</accession>
<name>A0ABX2S470_9ACTN</name>
<comment type="caution">
    <text evidence="1">The sequence shown here is derived from an EMBL/GenBank/DDBJ whole genome shotgun (WGS) entry which is preliminary data.</text>
</comment>
<protein>
    <recommendedName>
        <fullName evidence="3">GNAT family N-acetyltransferase</fullName>
    </recommendedName>
</protein>
<evidence type="ECO:0000313" key="2">
    <source>
        <dbReference type="Proteomes" id="UP000533017"/>
    </source>
</evidence>
<dbReference type="EMBL" id="JACBZA010000001">
    <property type="protein sequence ID" value="NYH83833.1"/>
    <property type="molecule type" value="Genomic_DNA"/>
</dbReference>
<gene>
    <name evidence="1" type="ORF">FHR37_002684</name>
</gene>
<reference evidence="1 2" key="1">
    <citation type="submission" date="2020-07" db="EMBL/GenBank/DDBJ databases">
        <title>Sequencing the genomes of 1000 actinobacteria strains.</title>
        <authorList>
            <person name="Klenk H.-P."/>
        </authorList>
    </citation>
    <scope>NUCLEOTIDE SEQUENCE [LARGE SCALE GENOMIC DNA]</scope>
    <source>
        <strain evidence="1 2">DSM 45117</strain>
    </source>
</reference>
<keyword evidence="2" id="KW-1185">Reference proteome</keyword>
<evidence type="ECO:0008006" key="3">
    <source>
        <dbReference type="Google" id="ProtNLM"/>
    </source>
</evidence>
<dbReference type="Proteomes" id="UP000533017">
    <property type="component" value="Unassembled WGS sequence"/>
</dbReference>
<proteinExistence type="predicted"/>